<name>A0A4Q4TFA2_9PEZI</name>
<feature type="region of interest" description="Disordered" evidence="1">
    <location>
        <begin position="59"/>
        <end position="81"/>
    </location>
</feature>
<proteinExistence type="predicted"/>
<comment type="caution">
    <text evidence="2">The sequence shown here is derived from an EMBL/GenBank/DDBJ whole genome shotgun (WGS) entry which is preliminary data.</text>
</comment>
<keyword evidence="3" id="KW-1185">Reference proteome</keyword>
<feature type="region of interest" description="Disordered" evidence="1">
    <location>
        <begin position="1"/>
        <end position="43"/>
    </location>
</feature>
<feature type="compositionally biased region" description="Basic and acidic residues" evidence="1">
    <location>
        <begin position="1"/>
        <end position="17"/>
    </location>
</feature>
<dbReference type="Proteomes" id="UP000293360">
    <property type="component" value="Unassembled WGS sequence"/>
</dbReference>
<sequence>MEQRSARGHSGREEGRRGKIAIKTQPGNTVKKNADPDNPAGLIEHFGNDVVKRAPKLTVEQKVLGTRRERGKPGGEAQGGE</sequence>
<dbReference type="EMBL" id="QJNU01000168">
    <property type="protein sequence ID" value="RYP05506.1"/>
    <property type="molecule type" value="Genomic_DNA"/>
</dbReference>
<reference evidence="2 3" key="1">
    <citation type="submission" date="2018-06" db="EMBL/GenBank/DDBJ databases">
        <title>Complete Genomes of Monosporascus.</title>
        <authorList>
            <person name="Robinson A.J."/>
            <person name="Natvig D.O."/>
        </authorList>
    </citation>
    <scope>NUCLEOTIDE SEQUENCE [LARGE SCALE GENOMIC DNA]</scope>
    <source>
        <strain evidence="2 3">CBS 110550</strain>
    </source>
</reference>
<dbReference type="STRING" id="155417.A0A4Q4TFA2"/>
<protein>
    <submittedName>
        <fullName evidence="2">Uncharacterized protein</fullName>
    </submittedName>
</protein>
<dbReference type="OrthoDB" id="2131339at2759"/>
<evidence type="ECO:0000313" key="2">
    <source>
        <dbReference type="EMBL" id="RYP05506.1"/>
    </source>
</evidence>
<dbReference type="AlphaFoldDB" id="A0A4Q4TFA2"/>
<evidence type="ECO:0000256" key="1">
    <source>
        <dbReference type="SAM" id="MobiDB-lite"/>
    </source>
</evidence>
<organism evidence="2 3">
    <name type="scientific">Monosporascus ibericus</name>
    <dbReference type="NCBI Taxonomy" id="155417"/>
    <lineage>
        <taxon>Eukaryota</taxon>
        <taxon>Fungi</taxon>
        <taxon>Dikarya</taxon>
        <taxon>Ascomycota</taxon>
        <taxon>Pezizomycotina</taxon>
        <taxon>Sordariomycetes</taxon>
        <taxon>Xylariomycetidae</taxon>
        <taxon>Xylariales</taxon>
        <taxon>Xylariales incertae sedis</taxon>
        <taxon>Monosporascus</taxon>
    </lineage>
</organism>
<gene>
    <name evidence="2" type="ORF">DL764_003766</name>
</gene>
<accession>A0A4Q4TFA2</accession>
<evidence type="ECO:0000313" key="3">
    <source>
        <dbReference type="Proteomes" id="UP000293360"/>
    </source>
</evidence>